<dbReference type="KEGG" id="dmm:dnm_024700"/>
<evidence type="ECO:0000256" key="5">
    <source>
        <dbReference type="ARBA" id="ARBA00023136"/>
    </source>
</evidence>
<keyword evidence="1" id="KW-1003">Cell membrane</keyword>
<name>A0A975BJ78_9BACT</name>
<dbReference type="GO" id="GO:0030288">
    <property type="term" value="C:outer membrane-bounded periplasmic space"/>
    <property type="evidence" value="ECO:0007669"/>
    <property type="project" value="TreeGrafter"/>
</dbReference>
<evidence type="ECO:0000313" key="6">
    <source>
        <dbReference type="EMBL" id="QTA86446.1"/>
    </source>
</evidence>
<dbReference type="InterPro" id="IPR010664">
    <property type="entry name" value="LipoPS_assembly_LptC-rel"/>
</dbReference>
<dbReference type="GO" id="GO:0005886">
    <property type="term" value="C:plasma membrane"/>
    <property type="evidence" value="ECO:0007669"/>
    <property type="project" value="InterPro"/>
</dbReference>
<keyword evidence="5" id="KW-0472">Membrane</keyword>
<dbReference type="Gene3D" id="2.60.450.10">
    <property type="entry name" value="Lipopolysaccharide (LPS) transport protein A like domain"/>
    <property type="match status" value="1"/>
</dbReference>
<dbReference type="PANTHER" id="PTHR37481">
    <property type="entry name" value="LIPOPOLYSACCHARIDE EXPORT SYSTEM PROTEIN LPTC"/>
    <property type="match status" value="1"/>
</dbReference>
<dbReference type="GO" id="GO:0017089">
    <property type="term" value="F:glycolipid transfer activity"/>
    <property type="evidence" value="ECO:0007669"/>
    <property type="project" value="TreeGrafter"/>
</dbReference>
<reference evidence="6" key="1">
    <citation type="journal article" date="2021" name="Microb. Physiol.">
        <title>Proteogenomic Insights into the Physiology of Marine, Sulfate-Reducing, Filamentous Desulfonema limicola and Desulfonema magnum.</title>
        <authorList>
            <person name="Schnaars V."/>
            <person name="Wohlbrand L."/>
            <person name="Scheve S."/>
            <person name="Hinrichs C."/>
            <person name="Reinhardt R."/>
            <person name="Rabus R."/>
        </authorList>
    </citation>
    <scope>NUCLEOTIDE SEQUENCE</scope>
    <source>
        <strain evidence="6">4be13</strain>
    </source>
</reference>
<evidence type="ECO:0000256" key="1">
    <source>
        <dbReference type="ARBA" id="ARBA00022475"/>
    </source>
</evidence>
<dbReference type="PANTHER" id="PTHR37481:SF1">
    <property type="entry name" value="LIPOPOLYSACCHARIDE EXPORT SYSTEM PROTEIN LPTC"/>
    <property type="match status" value="1"/>
</dbReference>
<dbReference type="Pfam" id="PF06835">
    <property type="entry name" value="LptC"/>
    <property type="match status" value="1"/>
</dbReference>
<keyword evidence="7" id="KW-1185">Reference proteome</keyword>
<dbReference type="NCBIfam" id="TIGR04409">
    <property type="entry name" value="LptC_YrbK"/>
    <property type="match status" value="1"/>
</dbReference>
<keyword evidence="2" id="KW-0997">Cell inner membrane</keyword>
<organism evidence="6 7">
    <name type="scientific">Desulfonema magnum</name>
    <dbReference type="NCBI Taxonomy" id="45655"/>
    <lineage>
        <taxon>Bacteria</taxon>
        <taxon>Pseudomonadati</taxon>
        <taxon>Thermodesulfobacteriota</taxon>
        <taxon>Desulfobacteria</taxon>
        <taxon>Desulfobacterales</taxon>
        <taxon>Desulfococcaceae</taxon>
        <taxon>Desulfonema</taxon>
    </lineage>
</organism>
<keyword evidence="4" id="KW-1133">Transmembrane helix</keyword>
<evidence type="ECO:0000256" key="3">
    <source>
        <dbReference type="ARBA" id="ARBA00022692"/>
    </source>
</evidence>
<dbReference type="EMBL" id="CP061800">
    <property type="protein sequence ID" value="QTA86446.1"/>
    <property type="molecule type" value="Genomic_DNA"/>
</dbReference>
<keyword evidence="3" id="KW-0812">Transmembrane</keyword>
<dbReference type="GO" id="GO:0015221">
    <property type="term" value="F:lipopolysaccharide transmembrane transporter activity"/>
    <property type="evidence" value="ECO:0007669"/>
    <property type="project" value="InterPro"/>
</dbReference>
<accession>A0A975BJ78</accession>
<evidence type="ECO:0000256" key="2">
    <source>
        <dbReference type="ARBA" id="ARBA00022519"/>
    </source>
</evidence>
<proteinExistence type="predicted"/>
<protein>
    <submittedName>
        <fullName evidence="6">Lipopolysaccharide export system protein</fullName>
    </submittedName>
</protein>
<dbReference type="InterPro" id="IPR052363">
    <property type="entry name" value="LPS_export_LptC"/>
</dbReference>
<evidence type="ECO:0000256" key="4">
    <source>
        <dbReference type="ARBA" id="ARBA00022989"/>
    </source>
</evidence>
<dbReference type="AlphaFoldDB" id="A0A975BJ78"/>
<dbReference type="InterPro" id="IPR026265">
    <property type="entry name" value="LptC"/>
</dbReference>
<evidence type="ECO:0000313" key="7">
    <source>
        <dbReference type="Proteomes" id="UP000663722"/>
    </source>
</evidence>
<dbReference type="Proteomes" id="UP000663722">
    <property type="component" value="Chromosome"/>
</dbReference>
<sequence>MAAFSTPKFKLFLAVLILVVLGGTAAIFVGYRGIMNKSDTFVSGIRDSANISIGNVHQTSTRNGVKEWILEAVSVRYLNEKKQAVFDNLAVTFFLKSENKVHLTGNKGILKTDSNDIEVTGNVVIKDKDCELQTEKLYYKHHQRTLSSQAPVKVTGSAFNLSADSMVFDLKTNKTVFEGNVKGTLGGNITM</sequence>
<gene>
    <name evidence="6" type="primary">lptC</name>
    <name evidence="6" type="ORF">dnm_024700</name>
</gene>